<dbReference type="InterPro" id="IPR050328">
    <property type="entry name" value="Dev_Immune_Receptor"/>
</dbReference>
<dbReference type="Pfam" id="PF13855">
    <property type="entry name" value="LRR_8"/>
    <property type="match status" value="9"/>
</dbReference>
<dbReference type="Proteomes" id="UP000030665">
    <property type="component" value="Unassembled WGS sequence"/>
</dbReference>
<evidence type="ECO:0000256" key="3">
    <source>
        <dbReference type="ARBA" id="ARBA00022737"/>
    </source>
</evidence>
<evidence type="ECO:0000313" key="6">
    <source>
        <dbReference type="Proteomes" id="UP000030665"/>
    </source>
</evidence>
<reference evidence="5" key="1">
    <citation type="submission" date="2014-01" db="EMBL/GenBank/DDBJ databases">
        <authorList>
            <person name="Aslett M."/>
        </authorList>
    </citation>
    <scope>NUCLEOTIDE SEQUENCE</scope>
</reference>
<dbReference type="Gene3D" id="3.80.10.10">
    <property type="entry name" value="Ribonuclease Inhibitor"/>
    <property type="match status" value="9"/>
</dbReference>
<reference evidence="5" key="2">
    <citation type="submission" date="2014-03" db="EMBL/GenBank/DDBJ databases">
        <title>The whipworm genome and dual-species transcriptomics of an intimate host-pathogen interaction.</title>
        <authorList>
            <person name="Foth B.J."/>
            <person name="Tsai I.J."/>
            <person name="Reid A.J."/>
            <person name="Bancroft A.J."/>
            <person name="Nichol S."/>
            <person name="Tracey A."/>
            <person name="Holroyd N."/>
            <person name="Cotton J.A."/>
            <person name="Stanley E.J."/>
            <person name="Zarowiecki M."/>
            <person name="Liu J.Z."/>
            <person name="Huckvale T."/>
            <person name="Cooper P.J."/>
            <person name="Grencis R.K."/>
            <person name="Berriman M."/>
        </authorList>
    </citation>
    <scope>NUCLEOTIDE SEQUENCE [LARGE SCALE GENOMIC DNA]</scope>
</reference>
<evidence type="ECO:0000256" key="4">
    <source>
        <dbReference type="SAM" id="SignalP"/>
    </source>
</evidence>
<dbReference type="SUPFAM" id="SSF52047">
    <property type="entry name" value="RNI-like"/>
    <property type="match status" value="1"/>
</dbReference>
<dbReference type="AlphaFoldDB" id="A0A077ZE25"/>
<organism evidence="5 6">
    <name type="scientific">Trichuris trichiura</name>
    <name type="common">Whipworm</name>
    <name type="synonym">Trichocephalus trichiurus</name>
    <dbReference type="NCBI Taxonomy" id="36087"/>
    <lineage>
        <taxon>Eukaryota</taxon>
        <taxon>Metazoa</taxon>
        <taxon>Ecdysozoa</taxon>
        <taxon>Nematoda</taxon>
        <taxon>Enoplea</taxon>
        <taxon>Dorylaimia</taxon>
        <taxon>Trichinellida</taxon>
        <taxon>Trichuridae</taxon>
        <taxon>Trichuris</taxon>
    </lineage>
</organism>
<dbReference type="PANTHER" id="PTHR24373">
    <property type="entry name" value="SLIT RELATED LEUCINE-RICH REPEAT NEURONAL PROTEIN"/>
    <property type="match status" value="1"/>
</dbReference>
<keyword evidence="3" id="KW-0677">Repeat</keyword>
<keyword evidence="6" id="KW-1185">Reference proteome</keyword>
<evidence type="ECO:0000256" key="2">
    <source>
        <dbReference type="ARBA" id="ARBA00022729"/>
    </source>
</evidence>
<gene>
    <name evidence="5" type="ORF">TTRE_0000639101</name>
</gene>
<dbReference type="SMART" id="SM00365">
    <property type="entry name" value="LRR_SD22"/>
    <property type="match status" value="15"/>
</dbReference>
<evidence type="ECO:0000313" key="5">
    <source>
        <dbReference type="EMBL" id="CDW58089.1"/>
    </source>
</evidence>
<dbReference type="GO" id="GO:0031012">
    <property type="term" value="C:extracellular matrix"/>
    <property type="evidence" value="ECO:0007669"/>
    <property type="project" value="TreeGrafter"/>
</dbReference>
<dbReference type="SUPFAM" id="SSF52058">
    <property type="entry name" value="L domain-like"/>
    <property type="match status" value="3"/>
</dbReference>
<feature type="chain" id="PRO_5001728649" evidence="4">
    <location>
        <begin position="18"/>
        <end position="1243"/>
    </location>
</feature>
<dbReference type="InterPro" id="IPR003591">
    <property type="entry name" value="Leu-rich_rpt_typical-subtyp"/>
</dbReference>
<dbReference type="STRING" id="36087.A0A077ZE25"/>
<dbReference type="InterPro" id="IPR032675">
    <property type="entry name" value="LRR_dom_sf"/>
</dbReference>
<dbReference type="PANTHER" id="PTHR24373:SF275">
    <property type="entry name" value="TIR DOMAIN-CONTAINING PROTEIN"/>
    <property type="match status" value="1"/>
</dbReference>
<evidence type="ECO:0000256" key="1">
    <source>
        <dbReference type="ARBA" id="ARBA00022614"/>
    </source>
</evidence>
<keyword evidence="1" id="KW-0433">Leucine-rich repeat</keyword>
<proteinExistence type="predicted"/>
<dbReference type="OrthoDB" id="10022853at2759"/>
<dbReference type="SMART" id="SM00364">
    <property type="entry name" value="LRR_BAC"/>
    <property type="match status" value="10"/>
</dbReference>
<feature type="signal peptide" evidence="4">
    <location>
        <begin position="1"/>
        <end position="17"/>
    </location>
</feature>
<dbReference type="PROSITE" id="PS51450">
    <property type="entry name" value="LRR"/>
    <property type="match status" value="9"/>
</dbReference>
<dbReference type="SMART" id="SM00369">
    <property type="entry name" value="LRR_TYP"/>
    <property type="match status" value="31"/>
</dbReference>
<sequence length="1243" mass="142173">MTDIRIFLVALLPFVWNFEGESRTCNFKDDDNSRSIWGTCECELITADAVKVNCRSVAWLTVPSVPSFQKTKQHMTSLSITHGNLMFISYDAFRDQNIQVLDLSSNAIDSINLHAFRGLESGLYQLVLDNNVLTRVPSKQIEKLEQLQYLHLKNNRIDVVEAGMFKHARLNNLRYLYLDNNLIEAISTDAFVNLNLSVLTLNNNQIQNIDGNSLPATLWCISLKENKLESIPYDALESLSELKILDLEGNSISQLQSYVPTIFMANVSINLSSNRIQNIPAAAFSSFRHIENLDLSYNIMKTVHSEFLQGVATMTSLDLSHNRLSFLPPNSFNNVADSLKKLSLEENDFNAVPEALAPLRSLTHLNIISNKLALLHLRPAWRWNENLKELLLRHNFLTRIAQDMLTSFPKLEHLDISQNYIDNLSELSPRQKEVVASKIVRLNLAGNNLKVLTDPSVFLSLSSMAYLDLSHNEIFHISDTFFMLTPGLESISMEDNRLSSLPVRALRNVAKLRYLKLDRNSIRTLPTEKMYNLIYLERISLAHNQIHALTYDSFPGEYYRNLRSINCAFNKMQFLAPKSFRNLPFLEMVNLQGNNFRNLHMYTFINLSSIREIDLSRNEIDVISEAAFVNLPRLQYLSLRYNKLSAIHPDIFVHVIKLETLDLSANQLATFDSHFLRQIKELRSIDLSRNNLGSISLGHLKKTLMELSLRNNRLKVVDEQMFSDMPMLRRLDLSHNLIGHVYPGAWNGATRLAELYLSANMLSHIKKGTFQNAEKMNIVDISSNQISRLDAGCFGGENLLHLNLSSNLLGKIPYEALSSLMKSLSWLDLSFNSIESVEPELFSELRNMTQLLLNSNRIKSISEAAFKGLRKLRLLDLSGNPIDEWNPSAFRDVSQSLESVNLADTGLYSVPNFGGRSLKELNLSRNHITDLSMEHSISLNKLETLDVSFNRIHELTIELLQQFGALRSLNISYNPLGQLTKTDLASLSKLEEFSCHHMSNLKRVDKEGFKGLKRLHSLEIYDVGNLVRRTNIEDIVEYLPPLRMLRMQIVNRSLGNQFADLDARYLRYLYLDAVGVDRLEPQAFGQLRGYYVQLSLVNSQVAYFSPQIFSTLNHVRYLALDLSNNRLRSLNPFLVTNVPIINPHGTILLDIDLRNNLIHCDDKMDWVRKWLRYLESTTEPEIFRIQLDKWNRTICYTPEQRTGYSLVQIYVDNSLESDGNAAQASLKLCSCVVLFVLLMELRI</sequence>
<keyword evidence="2 4" id="KW-0732">Signal</keyword>
<accession>A0A077ZE25</accession>
<protein>
    <submittedName>
        <fullName evidence="5">Leucine Rich Repeat family protein</fullName>
    </submittedName>
</protein>
<dbReference type="EMBL" id="HG806261">
    <property type="protein sequence ID" value="CDW58089.1"/>
    <property type="molecule type" value="Genomic_DNA"/>
</dbReference>
<name>A0A077ZE25_TRITR</name>
<dbReference type="InterPro" id="IPR001611">
    <property type="entry name" value="Leu-rich_rpt"/>
</dbReference>
<dbReference type="GO" id="GO:0005615">
    <property type="term" value="C:extracellular space"/>
    <property type="evidence" value="ECO:0007669"/>
    <property type="project" value="TreeGrafter"/>
</dbReference>